<dbReference type="AlphaFoldDB" id="A0A8I3A8M8"/>
<gene>
    <name evidence="2" type="ORF">JVT61DRAFT_2839</name>
</gene>
<name>A0A8I3A8M8_9AGAM</name>
<organism evidence="2 3">
    <name type="scientific">Boletus reticuloceps</name>
    <dbReference type="NCBI Taxonomy" id="495285"/>
    <lineage>
        <taxon>Eukaryota</taxon>
        <taxon>Fungi</taxon>
        <taxon>Dikarya</taxon>
        <taxon>Basidiomycota</taxon>
        <taxon>Agaricomycotina</taxon>
        <taxon>Agaricomycetes</taxon>
        <taxon>Agaricomycetidae</taxon>
        <taxon>Boletales</taxon>
        <taxon>Boletineae</taxon>
        <taxon>Boletaceae</taxon>
        <taxon>Boletoideae</taxon>
        <taxon>Boletus</taxon>
    </lineage>
</organism>
<comment type="caution">
    <text evidence="2">The sequence shown here is derived from an EMBL/GenBank/DDBJ whole genome shotgun (WGS) entry which is preliminary data.</text>
</comment>
<evidence type="ECO:0000313" key="3">
    <source>
        <dbReference type="Proteomes" id="UP000683000"/>
    </source>
</evidence>
<protein>
    <submittedName>
        <fullName evidence="2">Uncharacterized protein</fullName>
    </submittedName>
</protein>
<dbReference type="EMBL" id="JAGFBS010000013">
    <property type="protein sequence ID" value="KAG6375961.1"/>
    <property type="molecule type" value="Genomic_DNA"/>
</dbReference>
<feature type="compositionally biased region" description="Basic and acidic residues" evidence="1">
    <location>
        <begin position="64"/>
        <end position="103"/>
    </location>
</feature>
<sequence>MADPMLEIHPDFASNAYRIVREALMANLQENVDQAIECLTSAWDVEHQLHIKAWNLEREAEVAEAERTRTEQRQREEDQRRLDDAEAEKERKEAEKKKPKINDFNKSLSPPGIIAPRPSQYALHKVSSFEYIELWYFSLEGCAEASRNNKSQADDAFGLSNSHNVLTLHPVASVKASRFARADHNLSFNDFLQAKNIFLEHIKCAPWPGKHVDALAEFFWNLENHPICVTENGDLIALHYASRVCRRWHDDLKNNTGNAFNIALISDVLMNRIAFEISTSLQANATHKVSPFSITYISMN</sequence>
<evidence type="ECO:0000313" key="2">
    <source>
        <dbReference type="EMBL" id="KAG6375961.1"/>
    </source>
</evidence>
<keyword evidence="3" id="KW-1185">Reference proteome</keyword>
<accession>A0A8I3A8M8</accession>
<feature type="region of interest" description="Disordered" evidence="1">
    <location>
        <begin position="64"/>
        <end position="109"/>
    </location>
</feature>
<dbReference type="OrthoDB" id="2688210at2759"/>
<evidence type="ECO:0000256" key="1">
    <source>
        <dbReference type="SAM" id="MobiDB-lite"/>
    </source>
</evidence>
<proteinExistence type="predicted"/>
<dbReference type="Proteomes" id="UP000683000">
    <property type="component" value="Unassembled WGS sequence"/>
</dbReference>
<reference evidence="2" key="1">
    <citation type="submission" date="2021-03" db="EMBL/GenBank/DDBJ databases">
        <title>Evolutionary innovations through gain and loss of genes in the ectomycorrhizal Boletales.</title>
        <authorList>
            <person name="Wu G."/>
            <person name="Miyauchi S."/>
            <person name="Morin E."/>
            <person name="Yang Z.-L."/>
            <person name="Xu J."/>
            <person name="Martin F.M."/>
        </authorList>
    </citation>
    <scope>NUCLEOTIDE SEQUENCE</scope>
    <source>
        <strain evidence="2">BR01</strain>
    </source>
</reference>